<dbReference type="InterPro" id="IPR041698">
    <property type="entry name" value="Methyltransf_25"/>
</dbReference>
<keyword evidence="2" id="KW-0808">Transferase</keyword>
<evidence type="ECO:0000259" key="1">
    <source>
        <dbReference type="Pfam" id="PF13649"/>
    </source>
</evidence>
<dbReference type="AlphaFoldDB" id="A0A1R1EF78"/>
<feature type="domain" description="Methyltransferase" evidence="1">
    <location>
        <begin position="50"/>
        <end position="133"/>
    </location>
</feature>
<dbReference type="PANTHER" id="PTHR43460">
    <property type="entry name" value="METHYLTRANSFERASE"/>
    <property type="match status" value="1"/>
</dbReference>
<keyword evidence="3" id="KW-1185">Reference proteome</keyword>
<dbReference type="PANTHER" id="PTHR43460:SF1">
    <property type="entry name" value="METHYLTRANSFERASE TYPE 11 DOMAIN-CONTAINING PROTEIN"/>
    <property type="match status" value="1"/>
</dbReference>
<dbReference type="Gene3D" id="3.40.50.150">
    <property type="entry name" value="Vaccinia Virus protein VP39"/>
    <property type="match status" value="1"/>
</dbReference>
<evidence type="ECO:0000313" key="2">
    <source>
        <dbReference type="EMBL" id="OMF50483.1"/>
    </source>
</evidence>
<dbReference type="SUPFAM" id="SSF53335">
    <property type="entry name" value="S-adenosyl-L-methionine-dependent methyltransferases"/>
    <property type="match status" value="1"/>
</dbReference>
<dbReference type="Proteomes" id="UP000187172">
    <property type="component" value="Unassembled WGS sequence"/>
</dbReference>
<dbReference type="GO" id="GO:0032259">
    <property type="term" value="P:methylation"/>
    <property type="evidence" value="ECO:0007669"/>
    <property type="project" value="UniProtKB-KW"/>
</dbReference>
<dbReference type="STRING" id="297318.BK138_26070"/>
<dbReference type="RefSeq" id="WP_076173771.1">
    <property type="nucleotide sequence ID" value="NZ_MRTP01000010.1"/>
</dbReference>
<comment type="caution">
    <text evidence="2">The sequence shown here is derived from an EMBL/GenBank/DDBJ whole genome shotgun (WGS) entry which is preliminary data.</text>
</comment>
<evidence type="ECO:0000313" key="3">
    <source>
        <dbReference type="Proteomes" id="UP000187172"/>
    </source>
</evidence>
<name>A0A1R1EF78_9BACL</name>
<dbReference type="InterPro" id="IPR052939">
    <property type="entry name" value="23S_rRNA_MeTrnsfrase_RlmA"/>
</dbReference>
<protein>
    <submittedName>
        <fullName evidence="2">SAM-dependent methyltransferase</fullName>
    </submittedName>
</protein>
<dbReference type="GO" id="GO:0008168">
    <property type="term" value="F:methyltransferase activity"/>
    <property type="evidence" value="ECO:0007669"/>
    <property type="project" value="UniProtKB-KW"/>
</dbReference>
<dbReference type="CDD" id="cd02440">
    <property type="entry name" value="AdoMet_MTases"/>
    <property type="match status" value="1"/>
</dbReference>
<organism evidence="2 3">
    <name type="scientific">Paenibacillus rhizosphaerae</name>
    <dbReference type="NCBI Taxonomy" id="297318"/>
    <lineage>
        <taxon>Bacteria</taxon>
        <taxon>Bacillati</taxon>
        <taxon>Bacillota</taxon>
        <taxon>Bacilli</taxon>
        <taxon>Bacillales</taxon>
        <taxon>Paenibacillaceae</taxon>
        <taxon>Paenibacillus</taxon>
    </lineage>
</organism>
<dbReference type="EMBL" id="MRTP01000010">
    <property type="protein sequence ID" value="OMF50483.1"/>
    <property type="molecule type" value="Genomic_DNA"/>
</dbReference>
<keyword evidence="2" id="KW-0489">Methyltransferase</keyword>
<dbReference type="Pfam" id="PF13649">
    <property type="entry name" value="Methyltransf_25"/>
    <property type="match status" value="1"/>
</dbReference>
<reference evidence="2 3" key="1">
    <citation type="submission" date="2016-11" db="EMBL/GenBank/DDBJ databases">
        <title>Paenibacillus species isolates.</title>
        <authorList>
            <person name="Beno S.M."/>
        </authorList>
    </citation>
    <scope>NUCLEOTIDE SEQUENCE [LARGE SCALE GENOMIC DNA]</scope>
    <source>
        <strain evidence="2 3">FSL R5-0378</strain>
    </source>
</reference>
<accession>A0A1R1EF78</accession>
<proteinExistence type="predicted"/>
<gene>
    <name evidence="2" type="ORF">BK138_26070</name>
</gene>
<sequence length="249" mass="28114">MDSFDYKKFYNEVGQMNGWDFSRLSVIVEDALWNFWSEVSSRCKAGDILLDIGTGGGEALLRMTDAALLLIGIDHSEAMIHTANRNRERSGRSNIRFLPMEASKLGFPDRFFQVISCRHSEFNAAEVARVLADDGVFLTQQVGESDKCNLAQAFGRGQSGNAKRGTLMERYAAELKEAGFRQIDCRQYDAVEYYATAEDLIFLLKHTPIIPGFGQTESDFQTLHRFIAEHQTPKGIQTNADRFMIIAYK</sequence>
<dbReference type="InterPro" id="IPR029063">
    <property type="entry name" value="SAM-dependent_MTases_sf"/>
</dbReference>